<protein>
    <submittedName>
        <fullName evidence="1">MmcQ/YjbR family DNA-binding protein</fullName>
    </submittedName>
</protein>
<evidence type="ECO:0000313" key="2">
    <source>
        <dbReference type="Proteomes" id="UP000593892"/>
    </source>
</evidence>
<dbReference type="Gene3D" id="3.90.1150.30">
    <property type="match status" value="1"/>
</dbReference>
<reference evidence="1 2" key="1">
    <citation type="submission" date="2020-10" db="EMBL/GenBank/DDBJ databases">
        <title>Complete genome sequence of Paludibaculum fermentans P105T, a facultatively anaerobic acidobacterium capable of dissimilatory Fe(III) reduction.</title>
        <authorList>
            <person name="Dedysh S.N."/>
            <person name="Beletsky A.V."/>
            <person name="Kulichevskaya I.S."/>
            <person name="Mardanov A.V."/>
            <person name="Ravin N.V."/>
        </authorList>
    </citation>
    <scope>NUCLEOTIDE SEQUENCE [LARGE SCALE GENOMIC DNA]</scope>
    <source>
        <strain evidence="1 2">P105</strain>
    </source>
</reference>
<name>A0A7S7SIZ7_PALFE</name>
<sequence>MRKKESILDHVSRLCLDMPEAVREIHGSHASFLVRKKTFAYYLDNHHGDGIVGINCKALPGDNLALIAADPKRFYMPAYIGSRGWVGVRLDTGEIDWDEVSETLKLSYKLTAPKKLAALVQISEA</sequence>
<dbReference type="EMBL" id="CP063849">
    <property type="protein sequence ID" value="QOY86183.1"/>
    <property type="molecule type" value="Genomic_DNA"/>
</dbReference>
<organism evidence="1 2">
    <name type="scientific">Paludibaculum fermentans</name>
    <dbReference type="NCBI Taxonomy" id="1473598"/>
    <lineage>
        <taxon>Bacteria</taxon>
        <taxon>Pseudomonadati</taxon>
        <taxon>Acidobacteriota</taxon>
        <taxon>Terriglobia</taxon>
        <taxon>Bryobacterales</taxon>
        <taxon>Bryobacteraceae</taxon>
        <taxon>Paludibaculum</taxon>
    </lineage>
</organism>
<dbReference type="RefSeq" id="WP_194447852.1">
    <property type="nucleotide sequence ID" value="NZ_CP063849.1"/>
</dbReference>
<keyword evidence="1" id="KW-0238">DNA-binding</keyword>
<dbReference type="KEGG" id="pfer:IRI77_25690"/>
<dbReference type="Pfam" id="PF04237">
    <property type="entry name" value="YjbR"/>
    <property type="match status" value="1"/>
</dbReference>
<dbReference type="InterPro" id="IPR038056">
    <property type="entry name" value="YjbR-like_sf"/>
</dbReference>
<gene>
    <name evidence="1" type="ORF">IRI77_25690</name>
</gene>
<dbReference type="InterPro" id="IPR058532">
    <property type="entry name" value="YjbR/MT2646/Rv2570-like"/>
</dbReference>
<dbReference type="Proteomes" id="UP000593892">
    <property type="component" value="Chromosome"/>
</dbReference>
<proteinExistence type="predicted"/>
<dbReference type="GO" id="GO:0003677">
    <property type="term" value="F:DNA binding"/>
    <property type="evidence" value="ECO:0007669"/>
    <property type="project" value="UniProtKB-KW"/>
</dbReference>
<dbReference type="SUPFAM" id="SSF142906">
    <property type="entry name" value="YjbR-like"/>
    <property type="match status" value="1"/>
</dbReference>
<keyword evidence="2" id="KW-1185">Reference proteome</keyword>
<accession>A0A7S7SIZ7</accession>
<evidence type="ECO:0000313" key="1">
    <source>
        <dbReference type="EMBL" id="QOY86183.1"/>
    </source>
</evidence>
<dbReference type="AlphaFoldDB" id="A0A7S7SIZ7"/>